<evidence type="ECO:0000313" key="1">
    <source>
        <dbReference type="EMBL" id="POW15055.1"/>
    </source>
</evidence>
<gene>
    <name evidence="1" type="ORF">PSHT_07240</name>
</gene>
<dbReference type="VEuPathDB" id="FungiDB:PSHT_07240"/>
<dbReference type="EMBL" id="PKSM01000087">
    <property type="protein sequence ID" value="POW15055.1"/>
    <property type="molecule type" value="Genomic_DNA"/>
</dbReference>
<protein>
    <submittedName>
        <fullName evidence="1">Uncharacterized protein</fullName>
    </submittedName>
</protein>
<proteinExistence type="predicted"/>
<comment type="caution">
    <text evidence="1">The sequence shown here is derived from an EMBL/GenBank/DDBJ whole genome shotgun (WGS) entry which is preliminary data.</text>
</comment>
<sequence length="117" mass="12997">MAKLWHRPKSLPSQISLPGKLTSQEWAGAHSKLGQVILNNLFSYPPPTCGRGKPSQEDCWVASIAGHTKYGPDINHLIQGNLDYLDFSKAVLMAYPVHVKFQLNMIYDQSCPSYPGV</sequence>
<dbReference type="Proteomes" id="UP000238274">
    <property type="component" value="Unassembled WGS sequence"/>
</dbReference>
<reference evidence="2" key="2">
    <citation type="journal article" date="2018" name="BMC Genomics">
        <title>Genomic insights into host adaptation between the wheat stripe rust pathogen (Puccinia striiformis f. sp. tritici) and the barley stripe rust pathogen (Puccinia striiformis f. sp. hordei).</title>
        <authorList>
            <person name="Xia C."/>
            <person name="Wang M."/>
            <person name="Yin C."/>
            <person name="Cornejo O.E."/>
            <person name="Hulbert S.H."/>
            <person name="Chen X."/>
        </authorList>
    </citation>
    <scope>NUCLEOTIDE SEQUENCE [LARGE SCALE GENOMIC DNA]</scope>
    <source>
        <strain evidence="2">93TX-2</strain>
    </source>
</reference>
<reference evidence="2" key="3">
    <citation type="journal article" date="2018" name="Mol. Plant Microbe Interact.">
        <title>Genome sequence resources for the wheat stripe rust pathogen (Puccinia striiformis f. sp. tritici) and the barley stripe rust pathogen (Puccinia striiformis f. sp. hordei).</title>
        <authorList>
            <person name="Xia C."/>
            <person name="Wang M."/>
            <person name="Yin C."/>
            <person name="Cornejo O.E."/>
            <person name="Hulbert S.H."/>
            <person name="Chen X."/>
        </authorList>
    </citation>
    <scope>NUCLEOTIDE SEQUENCE [LARGE SCALE GENOMIC DNA]</scope>
    <source>
        <strain evidence="2">93TX-2</strain>
    </source>
</reference>
<keyword evidence="2" id="KW-1185">Reference proteome</keyword>
<dbReference type="AlphaFoldDB" id="A0A2S4VZV1"/>
<reference evidence="1 2" key="1">
    <citation type="submission" date="2017-12" db="EMBL/GenBank/DDBJ databases">
        <title>Gene loss provides genomic basis for host adaptation in cereal stripe rust fungi.</title>
        <authorList>
            <person name="Xia C."/>
        </authorList>
    </citation>
    <scope>NUCLEOTIDE SEQUENCE [LARGE SCALE GENOMIC DNA]</scope>
    <source>
        <strain evidence="1 2">93TX-2</strain>
    </source>
</reference>
<accession>A0A2S4VZV1</accession>
<organism evidence="1 2">
    <name type="scientific">Puccinia striiformis</name>
    <dbReference type="NCBI Taxonomy" id="27350"/>
    <lineage>
        <taxon>Eukaryota</taxon>
        <taxon>Fungi</taxon>
        <taxon>Dikarya</taxon>
        <taxon>Basidiomycota</taxon>
        <taxon>Pucciniomycotina</taxon>
        <taxon>Pucciniomycetes</taxon>
        <taxon>Pucciniales</taxon>
        <taxon>Pucciniaceae</taxon>
        <taxon>Puccinia</taxon>
    </lineage>
</organism>
<name>A0A2S4VZV1_9BASI</name>
<evidence type="ECO:0000313" key="2">
    <source>
        <dbReference type="Proteomes" id="UP000238274"/>
    </source>
</evidence>